<dbReference type="EMBL" id="CP104395">
    <property type="protein sequence ID" value="WEL19324.1"/>
    <property type="molecule type" value="Genomic_DNA"/>
</dbReference>
<protein>
    <submittedName>
        <fullName evidence="2">Zn finger protein, C2H2</fullName>
    </submittedName>
</protein>
<name>A0ABY8CDM7_9ARCH</name>
<keyword evidence="1" id="KW-1133">Transmembrane helix</keyword>
<proteinExistence type="predicted"/>
<dbReference type="GeneID" id="90589733"/>
<organism evidence="2 3">
    <name type="scientific">Candidatus Nanohalococcus occultus</name>
    <dbReference type="NCBI Taxonomy" id="2978047"/>
    <lineage>
        <taxon>Archaea</taxon>
        <taxon>Candidatus Nanohalarchaeota</taxon>
        <taxon>Candidatus Nanohalarchaeota incertae sedis</taxon>
        <taxon>Candidatus Nanohalococcus</taxon>
    </lineage>
</organism>
<feature type="transmembrane region" description="Helical" evidence="1">
    <location>
        <begin position="83"/>
        <end position="106"/>
    </location>
</feature>
<keyword evidence="1" id="KW-0812">Transmembrane</keyword>
<gene>
    <name evidence="2" type="ORF">SVXNc_0297</name>
</gene>
<reference evidence="2 3" key="1">
    <citation type="submission" date="2022-09" db="EMBL/GenBank/DDBJ databases">
        <title>Xylan utilization by haloarchaea-nanohaloarchaea associations.</title>
        <authorList>
            <person name="Yakimov M."/>
        </authorList>
    </citation>
    <scope>NUCLEOTIDE SEQUENCE [LARGE SCALE GENOMIC DNA]</scope>
    <source>
        <strain evidence="2 3">SVXNc</strain>
    </source>
</reference>
<keyword evidence="3" id="KW-1185">Reference proteome</keyword>
<dbReference type="Proteomes" id="UP001218034">
    <property type="component" value="Chromosome"/>
</dbReference>
<evidence type="ECO:0000256" key="1">
    <source>
        <dbReference type="SAM" id="Phobius"/>
    </source>
</evidence>
<evidence type="ECO:0000313" key="2">
    <source>
        <dbReference type="EMBL" id="WEL19324.1"/>
    </source>
</evidence>
<evidence type="ECO:0000313" key="3">
    <source>
        <dbReference type="Proteomes" id="UP001218034"/>
    </source>
</evidence>
<keyword evidence="1" id="KW-0472">Membrane</keyword>
<accession>A0ABY8CDM7</accession>
<sequence>MKDYNNVECHRCGYRWWSEKYSENGELPEDCPRCYRNAVAKIPDPPTRIDRIRARIDAKKAEIPGKIEEKRHSLVLWKEQNTFLISMVFAAVLMVGVIGAIGYALFLM</sequence>
<dbReference type="RefSeq" id="WP_347722196.1">
    <property type="nucleotide sequence ID" value="NZ_CP104395.1"/>
</dbReference>